<evidence type="ECO:0000313" key="2">
    <source>
        <dbReference type="Proteomes" id="UP000094578"/>
    </source>
</evidence>
<dbReference type="RefSeq" id="WP_069328383.1">
    <property type="nucleotide sequence ID" value="NZ_MDER01000048.1"/>
</dbReference>
<sequence>MLGMLLNDKECKEMAYVLRKELDEMLFDLSDQRLNQDIRKSIDKRYKTIFQMYARFAPQKELSKYVRNGRYKETNN</sequence>
<organism evidence="1 2">
    <name type="scientific">Paenibacillus nuruki</name>
    <dbReference type="NCBI Taxonomy" id="1886670"/>
    <lineage>
        <taxon>Bacteria</taxon>
        <taxon>Bacillati</taxon>
        <taxon>Bacillota</taxon>
        <taxon>Bacilli</taxon>
        <taxon>Bacillales</taxon>
        <taxon>Paenibacillaceae</taxon>
        <taxon>Paenibacillus</taxon>
    </lineage>
</organism>
<protein>
    <submittedName>
        <fullName evidence="1">Uncharacterized protein</fullName>
    </submittedName>
</protein>
<comment type="caution">
    <text evidence="1">The sequence shown here is derived from an EMBL/GenBank/DDBJ whole genome shotgun (WGS) entry which is preliminary data.</text>
</comment>
<dbReference type="Proteomes" id="UP000094578">
    <property type="component" value="Unassembled WGS sequence"/>
</dbReference>
<name>A0A1E3L1L7_9BACL</name>
<gene>
    <name evidence="1" type="ORF">PTI45_02980</name>
</gene>
<dbReference type="EMBL" id="MDER01000048">
    <property type="protein sequence ID" value="ODP27692.1"/>
    <property type="molecule type" value="Genomic_DNA"/>
</dbReference>
<dbReference type="STRING" id="1886670.PTI45_02980"/>
<proteinExistence type="predicted"/>
<dbReference type="AlphaFoldDB" id="A0A1E3L1L7"/>
<keyword evidence="2" id="KW-1185">Reference proteome</keyword>
<accession>A0A1E3L1L7</accession>
<evidence type="ECO:0000313" key="1">
    <source>
        <dbReference type="EMBL" id="ODP27692.1"/>
    </source>
</evidence>
<reference evidence="1 2" key="1">
    <citation type="submission" date="2016-08" db="EMBL/GenBank/DDBJ databases">
        <title>Genome sequencing of Paenibacillus sp. TI45-13ar, isolated from Korean traditional nuruk.</title>
        <authorList>
            <person name="Kim S.-J."/>
        </authorList>
    </citation>
    <scope>NUCLEOTIDE SEQUENCE [LARGE SCALE GENOMIC DNA]</scope>
    <source>
        <strain evidence="1 2">TI45-13ar</strain>
    </source>
</reference>